<accession>A0A9D1GMU0</accession>
<organism evidence="3 4">
    <name type="scientific">Candidatus Cryptobacteroides merdipullorum</name>
    <dbReference type="NCBI Taxonomy" id="2840771"/>
    <lineage>
        <taxon>Bacteria</taxon>
        <taxon>Pseudomonadati</taxon>
        <taxon>Bacteroidota</taxon>
        <taxon>Bacteroidia</taxon>
        <taxon>Bacteroidales</taxon>
        <taxon>Candidatus Cryptobacteroides</taxon>
    </lineage>
</organism>
<feature type="non-terminal residue" evidence="3">
    <location>
        <position position="1"/>
    </location>
</feature>
<dbReference type="AlphaFoldDB" id="A0A9D1GMU0"/>
<comment type="caution">
    <text evidence="3">The sequence shown here is derived from an EMBL/GenBank/DDBJ whole genome shotgun (WGS) entry which is preliminary data.</text>
</comment>
<reference evidence="3" key="2">
    <citation type="journal article" date="2021" name="PeerJ">
        <title>Extensive microbial diversity within the chicken gut microbiome revealed by metagenomics and culture.</title>
        <authorList>
            <person name="Gilroy R."/>
            <person name="Ravi A."/>
            <person name="Getino M."/>
            <person name="Pursley I."/>
            <person name="Horton D.L."/>
            <person name="Alikhan N.F."/>
            <person name="Baker D."/>
            <person name="Gharbi K."/>
            <person name="Hall N."/>
            <person name="Watson M."/>
            <person name="Adriaenssens E.M."/>
            <person name="Foster-Nyarko E."/>
            <person name="Jarju S."/>
            <person name="Secka A."/>
            <person name="Antonio M."/>
            <person name="Oren A."/>
            <person name="Chaudhuri R.R."/>
            <person name="La Ragione R."/>
            <person name="Hildebrand F."/>
            <person name="Pallen M.J."/>
        </authorList>
    </citation>
    <scope>NUCLEOTIDE SEQUENCE</scope>
    <source>
        <strain evidence="3">ChiHecec2B26-709</strain>
    </source>
</reference>
<dbReference type="CDD" id="cd00077">
    <property type="entry name" value="HDc"/>
    <property type="match status" value="1"/>
</dbReference>
<keyword evidence="1" id="KW-0812">Transmembrane</keyword>
<evidence type="ECO:0000259" key="2">
    <source>
        <dbReference type="SMART" id="SM00471"/>
    </source>
</evidence>
<dbReference type="PANTHER" id="PTHR36442:SF1">
    <property type="entry name" value="CYCLIC-DI-AMP PHOSPHODIESTERASE PGPH"/>
    <property type="match status" value="1"/>
</dbReference>
<reference evidence="3" key="1">
    <citation type="submission" date="2020-10" db="EMBL/GenBank/DDBJ databases">
        <authorList>
            <person name="Gilroy R."/>
        </authorList>
    </citation>
    <scope>NUCLEOTIDE SEQUENCE</scope>
    <source>
        <strain evidence="3">ChiHecec2B26-709</strain>
    </source>
</reference>
<dbReference type="Gene3D" id="1.10.3210.10">
    <property type="entry name" value="Hypothetical protein af1432"/>
    <property type="match status" value="1"/>
</dbReference>
<keyword evidence="1" id="KW-1133">Transmembrane helix</keyword>
<feature type="domain" description="HD/PDEase" evidence="2">
    <location>
        <begin position="120"/>
        <end position="282"/>
    </location>
</feature>
<evidence type="ECO:0000313" key="3">
    <source>
        <dbReference type="EMBL" id="HIT46761.1"/>
    </source>
</evidence>
<dbReference type="Pfam" id="PF01966">
    <property type="entry name" value="HD"/>
    <property type="match status" value="1"/>
</dbReference>
<dbReference type="InterPro" id="IPR006674">
    <property type="entry name" value="HD_domain"/>
</dbReference>
<protein>
    <submittedName>
        <fullName evidence="3">HDIG domain-containing protein</fullName>
    </submittedName>
</protein>
<name>A0A9D1GMU0_9BACT</name>
<dbReference type="NCBIfam" id="TIGR00277">
    <property type="entry name" value="HDIG"/>
    <property type="match status" value="1"/>
</dbReference>
<dbReference type="InterPro" id="IPR006675">
    <property type="entry name" value="HDIG_dom"/>
</dbReference>
<dbReference type="PANTHER" id="PTHR36442">
    <property type="entry name" value="CYCLIC-DI-AMP PHOSPHODIESTERASE PGPH"/>
    <property type="match status" value="1"/>
</dbReference>
<sequence>ILSPLLLFSHDGAALFMMFFLAGLVVLYLFRYFQQGWRQFIAASITFGVLALLYLGFRGADLVAGNVWSALLSLFVASMLTVAGYPLTYLFEKLFNLVSDSRLVELSDTSNPVIRELEQKAPGTFQHSLQVMNMADFVARAVGENPELVRVGALYHDIGKMNNPLCFVENEFIVPKDDEEHKYHTGLSPVQSAHDIIRHVSDGVDIAKKNRLPKAISDFIVTHHGTTVVSFFYDKFLKEGGDPSRKSEFTYPGVKPKTRAQIILMLCDSIEAASRTLKANTPQAYSDFVERIVAGKMAEGQFDDADITISELNTVKETLKQYLAQLNHERVVYPKTKTNKK</sequence>
<feature type="transmembrane region" description="Helical" evidence="1">
    <location>
        <begin position="69"/>
        <end position="91"/>
    </location>
</feature>
<dbReference type="SMART" id="SM00471">
    <property type="entry name" value="HDc"/>
    <property type="match status" value="1"/>
</dbReference>
<dbReference type="Proteomes" id="UP000886881">
    <property type="component" value="Unassembled WGS sequence"/>
</dbReference>
<dbReference type="InterPro" id="IPR052722">
    <property type="entry name" value="PgpH_phosphodiesterase"/>
</dbReference>
<dbReference type="InterPro" id="IPR003607">
    <property type="entry name" value="HD/PDEase_dom"/>
</dbReference>
<feature type="transmembrane region" description="Helical" evidence="1">
    <location>
        <begin position="40"/>
        <end position="57"/>
    </location>
</feature>
<evidence type="ECO:0000313" key="4">
    <source>
        <dbReference type="Proteomes" id="UP000886881"/>
    </source>
</evidence>
<dbReference type="SUPFAM" id="SSF109604">
    <property type="entry name" value="HD-domain/PDEase-like"/>
    <property type="match status" value="1"/>
</dbReference>
<evidence type="ECO:0000256" key="1">
    <source>
        <dbReference type="SAM" id="Phobius"/>
    </source>
</evidence>
<keyword evidence="1" id="KW-0472">Membrane</keyword>
<dbReference type="EMBL" id="DVLC01000052">
    <property type="protein sequence ID" value="HIT46761.1"/>
    <property type="molecule type" value="Genomic_DNA"/>
</dbReference>
<gene>
    <name evidence="3" type="ORF">IAC35_02765</name>
</gene>
<proteinExistence type="predicted"/>
<feature type="transmembrane region" description="Helical" evidence="1">
    <location>
        <begin position="12"/>
        <end position="33"/>
    </location>
</feature>